<dbReference type="EMBL" id="QZBJ01000022">
    <property type="protein sequence ID" value="THY75433.1"/>
    <property type="molecule type" value="Genomic_DNA"/>
</dbReference>
<dbReference type="Proteomes" id="UP000305064">
    <property type="component" value="Unassembled WGS sequence"/>
</dbReference>
<gene>
    <name evidence="2" type="ORF">D6C94_04019</name>
</gene>
<comment type="caution">
    <text evidence="2">The sequence shown here is derived from an EMBL/GenBank/DDBJ whole genome shotgun (WGS) entry which is preliminary data.</text>
</comment>
<proteinExistence type="predicted"/>
<name>A0AB38M2F3_AURPU</name>
<reference evidence="2 3" key="1">
    <citation type="submission" date="2018-10" db="EMBL/GenBank/DDBJ databases">
        <title>Fifty Aureobasidium pullulans genomes reveal a recombining polyextremotolerant generalist.</title>
        <authorList>
            <person name="Gostincar C."/>
            <person name="Turk M."/>
            <person name="Zajc J."/>
            <person name="Gunde-Cimerman N."/>
        </authorList>
    </citation>
    <scope>NUCLEOTIDE SEQUENCE [LARGE SCALE GENOMIC DNA]</scope>
    <source>
        <strain evidence="2 3">EXF-4256</strain>
    </source>
</reference>
<organism evidence="2 3">
    <name type="scientific">Aureobasidium pullulans</name>
    <name type="common">Black yeast</name>
    <name type="synonym">Pullularia pullulans</name>
    <dbReference type="NCBI Taxonomy" id="5580"/>
    <lineage>
        <taxon>Eukaryota</taxon>
        <taxon>Fungi</taxon>
        <taxon>Dikarya</taxon>
        <taxon>Ascomycota</taxon>
        <taxon>Pezizomycotina</taxon>
        <taxon>Dothideomycetes</taxon>
        <taxon>Dothideomycetidae</taxon>
        <taxon>Dothideales</taxon>
        <taxon>Saccotheciaceae</taxon>
        <taxon>Aureobasidium</taxon>
    </lineage>
</organism>
<evidence type="ECO:0000256" key="1">
    <source>
        <dbReference type="SAM" id="MobiDB-lite"/>
    </source>
</evidence>
<sequence>MSSSTTPIKQAKPAAPAGSEKDPVRMIEKLETKTKAVVANSQLTNADEKLHPLLSLKNGRTLEKFPDTSKALAKLSGELISYSPYLISMLRLLIVVDVVTVVDAMLSALEADRTGNEMEKREKLRLQIGLKPNPA</sequence>
<evidence type="ECO:0000313" key="3">
    <source>
        <dbReference type="Proteomes" id="UP000305064"/>
    </source>
</evidence>
<dbReference type="AlphaFoldDB" id="A0AB38M2F3"/>
<evidence type="ECO:0000313" key="2">
    <source>
        <dbReference type="EMBL" id="THY75433.1"/>
    </source>
</evidence>
<protein>
    <submittedName>
        <fullName evidence="2">Uncharacterized protein</fullName>
    </submittedName>
</protein>
<feature type="region of interest" description="Disordered" evidence="1">
    <location>
        <begin position="1"/>
        <end position="23"/>
    </location>
</feature>
<accession>A0AB38M2F3</accession>